<comment type="subcellular location">
    <subcellularLocation>
        <location evidence="1 14">Cell outer membrane</location>
        <topology evidence="1 14">Multi-pass membrane protein</topology>
    </subcellularLocation>
</comment>
<keyword evidence="11 14" id="KW-0472">Membrane</keyword>
<evidence type="ECO:0000256" key="8">
    <source>
        <dbReference type="ARBA" id="ARBA00022729"/>
    </source>
</evidence>
<keyword evidence="4 14" id="KW-0813">Transport</keyword>
<evidence type="ECO:0000256" key="2">
    <source>
        <dbReference type="ARBA" id="ARBA00009810"/>
    </source>
</evidence>
<evidence type="ECO:0000256" key="10">
    <source>
        <dbReference type="ARBA" id="ARBA00023077"/>
    </source>
</evidence>
<evidence type="ECO:0000313" key="21">
    <source>
        <dbReference type="EMBL" id="MDR6434291.1"/>
    </source>
</evidence>
<keyword evidence="6" id="KW-0406">Ion transport</keyword>
<dbReference type="Pfam" id="PF07660">
    <property type="entry name" value="STN"/>
    <property type="match status" value="1"/>
</dbReference>
<dbReference type="InterPro" id="IPR011662">
    <property type="entry name" value="Secretin/TonB_short_N"/>
</dbReference>
<sequence length="1134" mass="123575">MKGKRSAAVNGSMAPAQALHRLLQGTGVSASISGASTAALVTSTTGQKNDAQLDDGGGTILDTITVTGGAGVTPSEEPYYTAAPADYISSETIERYRGSSPADIFRGTPSVMSGEARNGAGAIDVNIRGMQGMGRVTTTVDGAENSLSVYQGYQGVSNRTYVDPDFIGGIDITKGSDTQNWGNAGSVAMRTVNADDIIKPGNNWGVRVKGEVGTNSSTPHAGDKAGYYWPATPYDPLGKIPILSASGMDRPSALSPTRGSGSMIAAYKDDDRLELLVGYAQRKQGNYHAGKYGPSVEPFGTGPQKVSWYQWDNYYINKGLVNYRGGEEVLNTQLETRSWLAKISTQLTESQKLQLGYTNFRSEAGDRTASRLTGEKGQATQQSQTAGTSVDSFTARYNWDPEDNDLIHLNANAYWTHLTLRNPIRVEFTALKPEALGLPSTFRVGSDSDLWGADINNLSKFYSAYGDIDLTYGVSYRGENTRGSKYSDVLDKLSPARDAIRHEAAAYIKSVWSPTDWLKVNSGLRYSHFWTEDRIDPEQKVGIALGGLGSRFSDGGFSPSVGVTLDPLEGVQLYTTYSSTMRAPSIMETVAAFSTPANLDVRPERSNNWELGVNLTGEDVVTFSDRAMVKLGYFNWDVKDYIGREADGGASILKISNFDRARFSGLEFSSRYENDGFTADLSANYFLGVEYCKTANSCVNKTTYADYATNHVQPKYMVNLSLSQKLLEERLTLGGRVTHIGPRAVGHGDVTATGAMEFIAQTRWEPYTLVDLFAQYKVSDSLTADFRVENLFDRFYVDPLGLVTQPGPGRTFYAGLTGSFGGETNFMPALSFLPNLGGNRNSESKQIDWTGLYVGGHAGGGFGTTWGKTTSFDGSYAENALRESADDVALNGAMFGLQAGYNWQFKNGIILGLEANASKFYGKPTKEDVFSLDPALAKDNYRDASIKYDIDWMATLQPKVGYAFNDRFMAYASGGLALLKESQYRTQYKSNAYSSDQPFGYETEASGVESASKTRIGYTLGSGLEYALNEHWSIRGDYSYSRFGKTNIKFDTAKAGTSKDYVTYIPDGETIIPPALPPEHEICVSNPDDFFCNPYTQTVYKPVDHEGTSSVTNGRKAANSLDMHTFKVGLNYRF</sequence>
<evidence type="ECO:0000259" key="17">
    <source>
        <dbReference type="Pfam" id="PF00593"/>
    </source>
</evidence>
<evidence type="ECO:0000259" key="18">
    <source>
        <dbReference type="Pfam" id="PF07660"/>
    </source>
</evidence>
<dbReference type="PANTHER" id="PTHR30069:SF41">
    <property type="entry name" value="HEME_HEMOPEXIN UTILIZATION PROTEIN C"/>
    <property type="match status" value="1"/>
</dbReference>
<dbReference type="SUPFAM" id="SSF56925">
    <property type="entry name" value="OMPA-like"/>
    <property type="match status" value="1"/>
</dbReference>
<evidence type="ECO:0000256" key="16">
    <source>
        <dbReference type="SAM" id="MobiDB-lite"/>
    </source>
</evidence>
<evidence type="ECO:0000256" key="5">
    <source>
        <dbReference type="ARBA" id="ARBA00022452"/>
    </source>
</evidence>
<dbReference type="Pfam" id="PF00593">
    <property type="entry name" value="TonB_dep_Rec_b-barrel"/>
    <property type="match status" value="1"/>
</dbReference>
<keyword evidence="13 14" id="KW-0998">Cell outer membrane</keyword>
<evidence type="ECO:0000256" key="4">
    <source>
        <dbReference type="ARBA" id="ARBA00022448"/>
    </source>
</evidence>
<gene>
    <name evidence="21" type="ORF">J2782_004042</name>
</gene>
<evidence type="ECO:0000256" key="6">
    <source>
        <dbReference type="ARBA" id="ARBA00022496"/>
    </source>
</evidence>
<dbReference type="EMBL" id="JAVDQT010000010">
    <property type="protein sequence ID" value="MDR6434291.1"/>
    <property type="molecule type" value="Genomic_DNA"/>
</dbReference>
<comment type="caution">
    <text evidence="21">The sequence shown here is derived from an EMBL/GenBank/DDBJ whole genome shotgun (WGS) entry which is preliminary data.</text>
</comment>
<evidence type="ECO:0000256" key="1">
    <source>
        <dbReference type="ARBA" id="ARBA00004571"/>
    </source>
</evidence>
<dbReference type="PROSITE" id="PS52016">
    <property type="entry name" value="TONB_DEPENDENT_REC_3"/>
    <property type="match status" value="1"/>
</dbReference>
<keyword evidence="9" id="KW-0408">Iron</keyword>
<feature type="compositionally biased region" description="Low complexity" evidence="16">
    <location>
        <begin position="377"/>
        <end position="387"/>
    </location>
</feature>
<comment type="similarity">
    <text evidence="2 14 15">Belongs to the TonB-dependent receptor family.</text>
</comment>
<protein>
    <recommendedName>
        <fullName evidence="3">Heme transporter BhuA</fullName>
    </recommendedName>
</protein>
<evidence type="ECO:0000256" key="11">
    <source>
        <dbReference type="ARBA" id="ARBA00023136"/>
    </source>
</evidence>
<dbReference type="SUPFAM" id="SSF56935">
    <property type="entry name" value="Porins"/>
    <property type="match status" value="1"/>
</dbReference>
<keyword evidence="5 14" id="KW-1134">Transmembrane beta strand</keyword>
<dbReference type="InterPro" id="IPR036942">
    <property type="entry name" value="Beta-barrel_TonB_sf"/>
</dbReference>
<feature type="domain" description="Secretin/TonB short N-terminal" evidence="18">
    <location>
        <begin position="2"/>
        <end position="37"/>
    </location>
</feature>
<evidence type="ECO:0000256" key="14">
    <source>
        <dbReference type="PROSITE-ProRule" id="PRU01360"/>
    </source>
</evidence>
<dbReference type="Gene3D" id="2.40.160.20">
    <property type="match status" value="1"/>
</dbReference>
<evidence type="ECO:0000256" key="13">
    <source>
        <dbReference type="ARBA" id="ARBA00023237"/>
    </source>
</evidence>
<keyword evidence="7 14" id="KW-0812">Transmembrane</keyword>
<evidence type="ECO:0000256" key="15">
    <source>
        <dbReference type="RuleBase" id="RU003357"/>
    </source>
</evidence>
<evidence type="ECO:0000259" key="19">
    <source>
        <dbReference type="Pfam" id="PF07715"/>
    </source>
</evidence>
<feature type="domain" description="TonB-dependent receptor-like beta-barrel" evidence="17">
    <location>
        <begin position="350"/>
        <end position="791"/>
    </location>
</feature>
<keyword evidence="12 21" id="KW-0675">Receptor</keyword>
<dbReference type="CDD" id="cd01347">
    <property type="entry name" value="ligand_gated_channel"/>
    <property type="match status" value="1"/>
</dbReference>
<dbReference type="PANTHER" id="PTHR30069">
    <property type="entry name" value="TONB-DEPENDENT OUTER MEMBRANE RECEPTOR"/>
    <property type="match status" value="1"/>
</dbReference>
<accession>A0ABU1ME48</accession>
<feature type="domain" description="Outer membrane protein beta-barrel" evidence="20">
    <location>
        <begin position="845"/>
        <end position="1056"/>
    </location>
</feature>
<evidence type="ECO:0000256" key="3">
    <source>
        <dbReference type="ARBA" id="ARBA00021261"/>
    </source>
</evidence>
<name>A0ABU1ME48_9HYPH</name>
<evidence type="ECO:0000259" key="20">
    <source>
        <dbReference type="Pfam" id="PF13505"/>
    </source>
</evidence>
<dbReference type="Gene3D" id="3.55.50.30">
    <property type="match status" value="1"/>
</dbReference>
<evidence type="ECO:0000256" key="9">
    <source>
        <dbReference type="ARBA" id="ARBA00023004"/>
    </source>
</evidence>
<dbReference type="Gene3D" id="2.170.130.10">
    <property type="entry name" value="TonB-dependent receptor, plug domain"/>
    <property type="match status" value="1"/>
</dbReference>
<dbReference type="InterPro" id="IPR000531">
    <property type="entry name" value="Beta-barrel_TonB"/>
</dbReference>
<evidence type="ECO:0000313" key="22">
    <source>
        <dbReference type="Proteomes" id="UP001184614"/>
    </source>
</evidence>
<dbReference type="InterPro" id="IPR027385">
    <property type="entry name" value="Beta-barrel_OMP"/>
</dbReference>
<keyword evidence="8" id="KW-0732">Signal</keyword>
<feature type="region of interest" description="Disordered" evidence="16">
    <location>
        <begin position="368"/>
        <end position="387"/>
    </location>
</feature>
<dbReference type="Gene3D" id="2.40.170.20">
    <property type="entry name" value="TonB-dependent receptor, beta-barrel domain"/>
    <property type="match status" value="1"/>
</dbReference>
<dbReference type="Pfam" id="PF13505">
    <property type="entry name" value="OMP_b-brl"/>
    <property type="match status" value="1"/>
</dbReference>
<reference evidence="21 22" key="1">
    <citation type="submission" date="2023-07" db="EMBL/GenBank/DDBJ databases">
        <title>Sorghum-associated microbial communities from plants grown in Nebraska, USA.</title>
        <authorList>
            <person name="Schachtman D."/>
        </authorList>
    </citation>
    <scope>NUCLEOTIDE SEQUENCE [LARGE SCALE GENOMIC DNA]</scope>
    <source>
        <strain evidence="21 22">DS1730</strain>
    </source>
</reference>
<dbReference type="InterPro" id="IPR012910">
    <property type="entry name" value="Plug_dom"/>
</dbReference>
<keyword evidence="6" id="KW-0410">Iron transport</keyword>
<dbReference type="Proteomes" id="UP001184614">
    <property type="component" value="Unassembled WGS sequence"/>
</dbReference>
<evidence type="ECO:0000256" key="7">
    <source>
        <dbReference type="ARBA" id="ARBA00022692"/>
    </source>
</evidence>
<proteinExistence type="inferred from homology"/>
<feature type="domain" description="TonB-dependent receptor plug" evidence="19">
    <location>
        <begin position="81"/>
        <end position="183"/>
    </location>
</feature>
<keyword evidence="22" id="KW-1185">Reference proteome</keyword>
<organism evidence="21 22">
    <name type="scientific">Brucella pseudogrignonensis</name>
    <dbReference type="NCBI Taxonomy" id="419475"/>
    <lineage>
        <taxon>Bacteria</taxon>
        <taxon>Pseudomonadati</taxon>
        <taxon>Pseudomonadota</taxon>
        <taxon>Alphaproteobacteria</taxon>
        <taxon>Hyphomicrobiales</taxon>
        <taxon>Brucellaceae</taxon>
        <taxon>Brucella/Ochrobactrum group</taxon>
        <taxon>Brucella</taxon>
    </lineage>
</organism>
<dbReference type="InterPro" id="IPR039426">
    <property type="entry name" value="TonB-dep_rcpt-like"/>
</dbReference>
<evidence type="ECO:0000256" key="12">
    <source>
        <dbReference type="ARBA" id="ARBA00023170"/>
    </source>
</evidence>
<keyword evidence="10 15" id="KW-0798">TonB box</keyword>
<dbReference type="Pfam" id="PF07715">
    <property type="entry name" value="Plug"/>
    <property type="match status" value="1"/>
</dbReference>
<dbReference type="InterPro" id="IPR011250">
    <property type="entry name" value="OMP/PagP_B-barrel"/>
</dbReference>
<dbReference type="InterPro" id="IPR037066">
    <property type="entry name" value="Plug_dom_sf"/>
</dbReference>